<dbReference type="SUPFAM" id="SSF55486">
    <property type="entry name" value="Metalloproteases ('zincins'), catalytic domain"/>
    <property type="match status" value="1"/>
</dbReference>
<dbReference type="InterPro" id="IPR038555">
    <property type="entry name" value="Zincin_1_sf"/>
</dbReference>
<comment type="caution">
    <text evidence="1">The sequence shown here is derived from an EMBL/GenBank/DDBJ whole genome shotgun (WGS) entry which is preliminary data.</text>
</comment>
<organism evidence="1 2">
    <name type="scientific">Candidatus Woesebacteria bacterium RIFCSPHIGHO2_01_FULL_38_9</name>
    <dbReference type="NCBI Taxonomy" id="1802492"/>
    <lineage>
        <taxon>Bacteria</taxon>
        <taxon>Candidatus Woeseibacteriota</taxon>
    </lineage>
</organism>
<dbReference type="AlphaFoldDB" id="A0A1F7Y4F8"/>
<accession>A0A1F7Y4F8</accession>
<dbReference type="InterPro" id="IPR010428">
    <property type="entry name" value="Zincin_1"/>
</dbReference>
<dbReference type="Gene3D" id="3.30.2010.20">
    <property type="match status" value="1"/>
</dbReference>
<dbReference type="Proteomes" id="UP000178419">
    <property type="component" value="Unassembled WGS sequence"/>
</dbReference>
<reference evidence="1 2" key="1">
    <citation type="journal article" date="2016" name="Nat. Commun.">
        <title>Thousands of microbial genomes shed light on interconnected biogeochemical processes in an aquifer system.</title>
        <authorList>
            <person name="Anantharaman K."/>
            <person name="Brown C.T."/>
            <person name="Hug L.A."/>
            <person name="Sharon I."/>
            <person name="Castelle C.J."/>
            <person name="Probst A.J."/>
            <person name="Thomas B.C."/>
            <person name="Singh A."/>
            <person name="Wilkins M.J."/>
            <person name="Karaoz U."/>
            <person name="Brodie E.L."/>
            <person name="Williams K.H."/>
            <person name="Hubbard S.S."/>
            <person name="Banfield J.F."/>
        </authorList>
    </citation>
    <scope>NUCLEOTIDE SEQUENCE [LARGE SCALE GENOMIC DNA]</scope>
</reference>
<dbReference type="EMBL" id="MGGE01000014">
    <property type="protein sequence ID" value="OGM21538.1"/>
    <property type="molecule type" value="Genomic_DNA"/>
</dbReference>
<protein>
    <recommendedName>
        <fullName evidence="3">Metallopeptidase family protein</fullName>
    </recommendedName>
</protein>
<proteinExistence type="predicted"/>
<evidence type="ECO:0000313" key="1">
    <source>
        <dbReference type="EMBL" id="OGM21538.1"/>
    </source>
</evidence>
<evidence type="ECO:0000313" key="2">
    <source>
        <dbReference type="Proteomes" id="UP000178419"/>
    </source>
</evidence>
<dbReference type="CDD" id="cd12952">
    <property type="entry name" value="MMP_ACEL2062"/>
    <property type="match status" value="1"/>
</dbReference>
<name>A0A1F7Y4F8_9BACT</name>
<evidence type="ECO:0008006" key="3">
    <source>
        <dbReference type="Google" id="ProtNLM"/>
    </source>
</evidence>
<dbReference type="Pfam" id="PF06262">
    <property type="entry name" value="Zincin_1"/>
    <property type="match status" value="1"/>
</dbReference>
<gene>
    <name evidence="1" type="ORF">A2714_00265</name>
</gene>
<sequence>MSDDDFQKLIKESVLTIPEEFRKKLENVTIVYEDWPKSHQLGKLSVGNQRSLILGLYEGVPQTRRGHYGVGGTLPDKITLFKIPILMVAGNSQNVKKVIQDTVIHEVAHHFGISDETIAKLTREKTSQKLD</sequence>